<proteinExistence type="predicted"/>
<reference evidence="1 2" key="1">
    <citation type="submission" date="2021-06" db="EMBL/GenBank/DDBJ databases">
        <title>Caerostris extrusa draft genome.</title>
        <authorList>
            <person name="Kono N."/>
            <person name="Arakawa K."/>
        </authorList>
    </citation>
    <scope>NUCLEOTIDE SEQUENCE [LARGE SCALE GENOMIC DNA]</scope>
</reference>
<dbReference type="EMBL" id="BPLR01017952">
    <property type="protein sequence ID" value="GIY95699.1"/>
    <property type="molecule type" value="Genomic_DNA"/>
</dbReference>
<keyword evidence="2" id="KW-1185">Reference proteome</keyword>
<dbReference type="AlphaFoldDB" id="A0AAV4XNP6"/>
<dbReference type="Proteomes" id="UP001054945">
    <property type="component" value="Unassembled WGS sequence"/>
</dbReference>
<sequence>MFIQFFTFIRNVDKGLFFTQVPPHPRPPTDRVTQARPQKGRPLIGLKVGQEVDNPDLGRVGPHKLGHDTPQERGFRIAKVISAGDRYVAAQRDDDLRGLSKLQVMSRVERDDHIRMKIARNPPRLLMRTAYLISYSLVRAINDVNVW</sequence>
<name>A0AAV4XNP6_CAEEX</name>
<gene>
    <name evidence="1" type="ORF">CEXT_490831</name>
</gene>
<organism evidence="1 2">
    <name type="scientific">Caerostris extrusa</name>
    <name type="common">Bark spider</name>
    <name type="synonym">Caerostris bankana</name>
    <dbReference type="NCBI Taxonomy" id="172846"/>
    <lineage>
        <taxon>Eukaryota</taxon>
        <taxon>Metazoa</taxon>
        <taxon>Ecdysozoa</taxon>
        <taxon>Arthropoda</taxon>
        <taxon>Chelicerata</taxon>
        <taxon>Arachnida</taxon>
        <taxon>Araneae</taxon>
        <taxon>Araneomorphae</taxon>
        <taxon>Entelegynae</taxon>
        <taxon>Araneoidea</taxon>
        <taxon>Araneidae</taxon>
        <taxon>Caerostris</taxon>
    </lineage>
</organism>
<protein>
    <submittedName>
        <fullName evidence="1">Uncharacterized protein</fullName>
    </submittedName>
</protein>
<accession>A0AAV4XNP6</accession>
<comment type="caution">
    <text evidence="1">The sequence shown here is derived from an EMBL/GenBank/DDBJ whole genome shotgun (WGS) entry which is preliminary data.</text>
</comment>
<evidence type="ECO:0000313" key="1">
    <source>
        <dbReference type="EMBL" id="GIY95699.1"/>
    </source>
</evidence>
<evidence type="ECO:0000313" key="2">
    <source>
        <dbReference type="Proteomes" id="UP001054945"/>
    </source>
</evidence>